<sequence>MDDIQQLKLLAGIGNRAVMQEYKGFAGSNISVTGNEKGELMKKHDIRPGTDEWFRLWFSLPYLTNTSPLDPKFLK</sequence>
<protein>
    <submittedName>
        <fullName evidence="1">Uncharacterized protein</fullName>
    </submittedName>
</protein>
<reference evidence="1" key="1">
    <citation type="submission" date="2020-04" db="EMBL/GenBank/DDBJ databases">
        <authorList>
            <person name="Chiriac C."/>
            <person name="Salcher M."/>
            <person name="Ghai R."/>
            <person name="Kavagutti S V."/>
        </authorList>
    </citation>
    <scope>NUCLEOTIDE SEQUENCE</scope>
</reference>
<accession>A0A6J5LET9</accession>
<evidence type="ECO:0000313" key="1">
    <source>
        <dbReference type="EMBL" id="CAB4133094.1"/>
    </source>
</evidence>
<dbReference type="EMBL" id="LR796274">
    <property type="protein sequence ID" value="CAB4133094.1"/>
    <property type="molecule type" value="Genomic_DNA"/>
</dbReference>
<gene>
    <name evidence="1" type="ORF">UFOVP257_47</name>
</gene>
<name>A0A6J5LET9_9CAUD</name>
<organism evidence="1">
    <name type="scientific">uncultured Caudovirales phage</name>
    <dbReference type="NCBI Taxonomy" id="2100421"/>
    <lineage>
        <taxon>Viruses</taxon>
        <taxon>Duplodnaviria</taxon>
        <taxon>Heunggongvirae</taxon>
        <taxon>Uroviricota</taxon>
        <taxon>Caudoviricetes</taxon>
        <taxon>Peduoviridae</taxon>
        <taxon>Maltschvirus</taxon>
        <taxon>Maltschvirus maltsch</taxon>
    </lineage>
</organism>
<proteinExistence type="predicted"/>